<keyword evidence="9" id="KW-0808">Transferase</keyword>
<evidence type="ECO:0000259" key="8">
    <source>
        <dbReference type="Pfam" id="PF01425"/>
    </source>
</evidence>
<gene>
    <name evidence="9" type="ORF">NAEGRDRAFT_34997</name>
</gene>
<dbReference type="HAMAP" id="MF_00120">
    <property type="entry name" value="GatA"/>
    <property type="match status" value="1"/>
</dbReference>
<dbReference type="GO" id="GO:0032543">
    <property type="term" value="P:mitochondrial translation"/>
    <property type="evidence" value="ECO:0007669"/>
    <property type="project" value="UniProtKB-UniRule"/>
</dbReference>
<keyword evidence="2 7" id="KW-0436">Ligase</keyword>
<dbReference type="EC" id="6.3.5.7" evidence="7"/>
<dbReference type="Gene3D" id="3.90.1300.10">
    <property type="entry name" value="Amidase signature (AS) domain"/>
    <property type="match status" value="1"/>
</dbReference>
<dbReference type="OMA" id="QPASYCG"/>
<dbReference type="SUPFAM" id="SSF75304">
    <property type="entry name" value="Amidase signature (AS) enzymes"/>
    <property type="match status" value="1"/>
</dbReference>
<organism evidence="10">
    <name type="scientific">Naegleria gruberi</name>
    <name type="common">Amoeba</name>
    <dbReference type="NCBI Taxonomy" id="5762"/>
    <lineage>
        <taxon>Eukaryota</taxon>
        <taxon>Discoba</taxon>
        <taxon>Heterolobosea</taxon>
        <taxon>Tetramitia</taxon>
        <taxon>Eutetramitia</taxon>
        <taxon>Vahlkampfiidae</taxon>
        <taxon>Naegleria</taxon>
    </lineage>
</organism>
<dbReference type="GO" id="GO:0030956">
    <property type="term" value="C:glutamyl-tRNA(Gln) amidotransferase complex"/>
    <property type="evidence" value="ECO:0007669"/>
    <property type="project" value="UniProtKB-UniRule"/>
</dbReference>
<dbReference type="OrthoDB" id="421993at2759"/>
<dbReference type="FunCoup" id="D2V0D5">
    <property type="interactions" value="170"/>
</dbReference>
<comment type="subcellular location">
    <subcellularLocation>
        <location evidence="7">Mitochondrion</location>
    </subcellularLocation>
</comment>
<dbReference type="PROSITE" id="PS00571">
    <property type="entry name" value="AMIDASES"/>
    <property type="match status" value="1"/>
</dbReference>
<protein>
    <recommendedName>
        <fullName evidence="7">Glutamyl-tRNA(Gln) amidotransferase subunit A, mitochondrial</fullName>
        <shortName evidence="7">Glu-AdT subunit A</shortName>
        <ecNumber evidence="7">6.3.5.7</ecNumber>
    </recommendedName>
</protein>
<dbReference type="InterPro" id="IPR023631">
    <property type="entry name" value="Amidase_dom"/>
</dbReference>
<evidence type="ECO:0000313" key="10">
    <source>
        <dbReference type="Proteomes" id="UP000006671"/>
    </source>
</evidence>
<dbReference type="PANTHER" id="PTHR11895">
    <property type="entry name" value="TRANSAMIDASE"/>
    <property type="match status" value="1"/>
</dbReference>
<keyword evidence="5 7" id="KW-0648">Protein biosynthesis</keyword>
<dbReference type="GO" id="GO:0070681">
    <property type="term" value="P:glutaminyl-tRNAGln biosynthesis via transamidation"/>
    <property type="evidence" value="ECO:0007669"/>
    <property type="project" value="UniProtKB-UniRule"/>
</dbReference>
<evidence type="ECO:0000256" key="4">
    <source>
        <dbReference type="ARBA" id="ARBA00022840"/>
    </source>
</evidence>
<comment type="function">
    <text evidence="7">Allows the formation of correctly charged Gln-tRNA(Gln) through the transamidation of misacylated Glu-tRNA(Gln) in the mitochondria. The reaction takes place in the presence of glutamine and ATP through an activated gamma-phospho-Glu-tRNA(Gln).</text>
</comment>
<dbReference type="NCBIfam" id="TIGR00132">
    <property type="entry name" value="gatA"/>
    <property type="match status" value="1"/>
</dbReference>
<dbReference type="Proteomes" id="UP000006671">
    <property type="component" value="Unassembled WGS sequence"/>
</dbReference>
<keyword evidence="7" id="KW-0496">Mitochondrion</keyword>
<dbReference type="GO" id="GO:0005524">
    <property type="term" value="F:ATP binding"/>
    <property type="evidence" value="ECO:0007669"/>
    <property type="project" value="UniProtKB-KW"/>
</dbReference>
<feature type="domain" description="Amidase" evidence="8">
    <location>
        <begin position="31"/>
        <end position="474"/>
    </location>
</feature>
<evidence type="ECO:0000256" key="1">
    <source>
        <dbReference type="ARBA" id="ARBA00008069"/>
    </source>
</evidence>
<dbReference type="InterPro" id="IPR020556">
    <property type="entry name" value="Amidase_CS"/>
</dbReference>
<evidence type="ECO:0000313" key="9">
    <source>
        <dbReference type="EMBL" id="EFC49699.1"/>
    </source>
</evidence>
<dbReference type="AlphaFoldDB" id="D2V0D5"/>
<accession>D2V0D5</accession>
<dbReference type="KEGG" id="ngr:NAEGRDRAFT_34997"/>
<dbReference type="Pfam" id="PF01425">
    <property type="entry name" value="Amidase"/>
    <property type="match status" value="1"/>
</dbReference>
<dbReference type="GO" id="GO:0005739">
    <property type="term" value="C:mitochondrion"/>
    <property type="evidence" value="ECO:0007669"/>
    <property type="project" value="UniProtKB-SubCell"/>
</dbReference>
<dbReference type="PANTHER" id="PTHR11895:SF7">
    <property type="entry name" value="GLUTAMYL-TRNA(GLN) AMIDOTRANSFERASE SUBUNIT A, MITOCHONDRIAL"/>
    <property type="match status" value="1"/>
</dbReference>
<dbReference type="eggNOG" id="KOG1211">
    <property type="taxonomic scope" value="Eukaryota"/>
</dbReference>
<dbReference type="STRING" id="5762.D2V0D5"/>
<dbReference type="RefSeq" id="XP_002682443.1">
    <property type="nucleotide sequence ID" value="XM_002682397.1"/>
</dbReference>
<keyword evidence="10" id="KW-1185">Reference proteome</keyword>
<comment type="similarity">
    <text evidence="1 7">Belongs to the amidase family. GatA subfamily.</text>
</comment>
<name>D2V0D5_NAEGR</name>
<reference evidence="9 10" key="1">
    <citation type="journal article" date="2010" name="Cell">
        <title>The genome of Naegleria gruberi illuminates early eukaryotic versatility.</title>
        <authorList>
            <person name="Fritz-Laylin L.K."/>
            <person name="Prochnik S.E."/>
            <person name="Ginger M.L."/>
            <person name="Dacks J.B."/>
            <person name="Carpenter M.L."/>
            <person name="Field M.C."/>
            <person name="Kuo A."/>
            <person name="Paredez A."/>
            <person name="Chapman J."/>
            <person name="Pham J."/>
            <person name="Shu S."/>
            <person name="Neupane R."/>
            <person name="Cipriano M."/>
            <person name="Mancuso J."/>
            <person name="Tu H."/>
            <person name="Salamov A."/>
            <person name="Lindquist E."/>
            <person name="Shapiro H."/>
            <person name="Lucas S."/>
            <person name="Grigoriev I.V."/>
            <person name="Cande W.Z."/>
            <person name="Fulton C."/>
            <person name="Rokhsar D.S."/>
            <person name="Dawson S.C."/>
        </authorList>
    </citation>
    <scope>NUCLEOTIDE SEQUENCE [LARGE SCALE GENOMIC DNA]</scope>
    <source>
        <strain evidence="9 10">NEG-M</strain>
    </source>
</reference>
<evidence type="ECO:0000256" key="6">
    <source>
        <dbReference type="ARBA" id="ARBA00047407"/>
    </source>
</evidence>
<feature type="active site" description="Charge relay system" evidence="7">
    <location>
        <position position="77"/>
    </location>
</feature>
<dbReference type="EMBL" id="GG738847">
    <property type="protein sequence ID" value="EFC49699.1"/>
    <property type="molecule type" value="Genomic_DNA"/>
</dbReference>
<dbReference type="GO" id="GO:0016740">
    <property type="term" value="F:transferase activity"/>
    <property type="evidence" value="ECO:0007669"/>
    <property type="project" value="UniProtKB-KW"/>
</dbReference>
<dbReference type="VEuPathDB" id="AmoebaDB:NAEGRDRAFT_34997"/>
<keyword evidence="3 7" id="KW-0547">Nucleotide-binding</keyword>
<comment type="catalytic activity">
    <reaction evidence="6 7">
        <text>L-glutamyl-tRNA(Gln) + L-glutamine + ATP + H2O = L-glutaminyl-tRNA(Gln) + L-glutamate + ADP + phosphate + H(+)</text>
        <dbReference type="Rhea" id="RHEA:17521"/>
        <dbReference type="Rhea" id="RHEA-COMP:9681"/>
        <dbReference type="Rhea" id="RHEA-COMP:9684"/>
        <dbReference type="ChEBI" id="CHEBI:15377"/>
        <dbReference type="ChEBI" id="CHEBI:15378"/>
        <dbReference type="ChEBI" id="CHEBI:29985"/>
        <dbReference type="ChEBI" id="CHEBI:30616"/>
        <dbReference type="ChEBI" id="CHEBI:43474"/>
        <dbReference type="ChEBI" id="CHEBI:58359"/>
        <dbReference type="ChEBI" id="CHEBI:78520"/>
        <dbReference type="ChEBI" id="CHEBI:78521"/>
        <dbReference type="ChEBI" id="CHEBI:456216"/>
        <dbReference type="EC" id="6.3.5.7"/>
    </reaction>
</comment>
<proteinExistence type="inferred from homology"/>
<dbReference type="InterPro" id="IPR004412">
    <property type="entry name" value="GatA"/>
</dbReference>
<keyword evidence="4 7" id="KW-0067">ATP-binding</keyword>
<sequence>MPSPQEASKLLSLCFSKAKASSSFKNGEGVLNYCLNKASENKFNAYIRTCPEYAKKKLDESHEKPEHPLKGVPFAVKDAFCTQGIQTTMASNILKDYIPPYTATVVKRLEDVGAVMIGKTNMDEFAMGSGTIFGAFGETRNPLDEKKIAGGSSGGSAACVAEESCFFSLGTDTGGSVRLPASYCGVVGFKPSYGSCSRYGMISYGSSLDTCGIFSKTVRESAIVFNTLSGNDQNDPTTKLNVSPVDLSKLDSIDNEYNKGILKNVKIGIPVEYFVDELNDNIVKVWEETIKWIQDQTGAQVEYVSLPHSKEALSTYYVIATAEASSNLSRYDGLRYGNKVSKNQDLLAYYLQNRSEGFGNEVLRRIVSGNFALSVDKYDTFFKKAQQTRRLIANDFYQVLQDQGIDYLLTPCTPTPAIDRDLFTKMSPVEMFVNDIFTVPSSLAGVPAISVPIEINDPNKEGSKSKIGLQLIALSEQSCLEGATVLEKVKLA</sequence>
<dbReference type="InterPro" id="IPR036928">
    <property type="entry name" value="AS_sf"/>
</dbReference>
<feature type="active site" description="Charge relay system" evidence="7">
    <location>
        <position position="152"/>
    </location>
</feature>
<evidence type="ECO:0000256" key="5">
    <source>
        <dbReference type="ARBA" id="ARBA00022917"/>
    </source>
</evidence>
<dbReference type="InParanoid" id="D2V0D5"/>
<feature type="active site" description="Acyl-ester intermediate" evidence="7">
    <location>
        <position position="176"/>
    </location>
</feature>
<dbReference type="InterPro" id="IPR000120">
    <property type="entry name" value="Amidase"/>
</dbReference>
<dbReference type="GO" id="GO:0050567">
    <property type="term" value="F:glutaminyl-tRNA synthase (glutamine-hydrolyzing) activity"/>
    <property type="evidence" value="ECO:0007669"/>
    <property type="project" value="UniProtKB-UniRule"/>
</dbReference>
<evidence type="ECO:0000256" key="7">
    <source>
        <dbReference type="HAMAP-Rule" id="MF_03150"/>
    </source>
</evidence>
<comment type="subunit">
    <text evidence="7">Subunit of the heterotrimeric GatCAB amidotransferase (AdT) complex, composed of A, B and C subunits.</text>
</comment>
<evidence type="ECO:0000256" key="2">
    <source>
        <dbReference type="ARBA" id="ARBA00022598"/>
    </source>
</evidence>
<evidence type="ECO:0000256" key="3">
    <source>
        <dbReference type="ARBA" id="ARBA00022741"/>
    </source>
</evidence>
<dbReference type="GeneID" id="8860128"/>